<proteinExistence type="predicted"/>
<comment type="caution">
    <text evidence="2">The sequence shown here is derived from an EMBL/GenBank/DDBJ whole genome shotgun (WGS) entry which is preliminary data.</text>
</comment>
<protein>
    <submittedName>
        <fullName evidence="2">Uncharacterized protein</fullName>
    </submittedName>
</protein>
<feature type="region of interest" description="Disordered" evidence="1">
    <location>
        <begin position="1"/>
        <end position="29"/>
    </location>
</feature>
<evidence type="ECO:0000256" key="1">
    <source>
        <dbReference type="SAM" id="MobiDB-lite"/>
    </source>
</evidence>
<dbReference type="EMBL" id="JAFIRN010000015">
    <property type="protein sequence ID" value="KAG5835052.1"/>
    <property type="molecule type" value="Genomic_DNA"/>
</dbReference>
<accession>A0A9D3LQ28</accession>
<organism evidence="2 3">
    <name type="scientific">Anguilla anguilla</name>
    <name type="common">European freshwater eel</name>
    <name type="synonym">Muraena anguilla</name>
    <dbReference type="NCBI Taxonomy" id="7936"/>
    <lineage>
        <taxon>Eukaryota</taxon>
        <taxon>Metazoa</taxon>
        <taxon>Chordata</taxon>
        <taxon>Craniata</taxon>
        <taxon>Vertebrata</taxon>
        <taxon>Euteleostomi</taxon>
        <taxon>Actinopterygii</taxon>
        <taxon>Neopterygii</taxon>
        <taxon>Teleostei</taxon>
        <taxon>Anguilliformes</taxon>
        <taxon>Anguillidae</taxon>
        <taxon>Anguilla</taxon>
    </lineage>
</organism>
<sequence>MAVDNSRESGELYRNPCLQKRRRQSRPSVQSFIAGTGDEVLMPCSPLLRQRPKWRSMILLQPGSIFPHRPHQRSRL</sequence>
<keyword evidence="3" id="KW-1185">Reference proteome</keyword>
<name>A0A9D3LQ28_ANGAN</name>
<dbReference type="Proteomes" id="UP001044222">
    <property type="component" value="Chromosome 15"/>
</dbReference>
<evidence type="ECO:0000313" key="3">
    <source>
        <dbReference type="Proteomes" id="UP001044222"/>
    </source>
</evidence>
<dbReference type="AlphaFoldDB" id="A0A9D3LQ28"/>
<feature type="compositionally biased region" description="Basic and acidic residues" evidence="1">
    <location>
        <begin position="1"/>
        <end position="11"/>
    </location>
</feature>
<evidence type="ECO:0000313" key="2">
    <source>
        <dbReference type="EMBL" id="KAG5835052.1"/>
    </source>
</evidence>
<gene>
    <name evidence="2" type="ORF">ANANG_G00268000</name>
</gene>
<reference evidence="2" key="1">
    <citation type="submission" date="2021-01" db="EMBL/GenBank/DDBJ databases">
        <title>A chromosome-scale assembly of European eel, Anguilla anguilla.</title>
        <authorList>
            <person name="Henkel C."/>
            <person name="Jong-Raadsen S.A."/>
            <person name="Dufour S."/>
            <person name="Weltzien F.-A."/>
            <person name="Palstra A.P."/>
            <person name="Pelster B."/>
            <person name="Spaink H.P."/>
            <person name="Van Den Thillart G.E."/>
            <person name="Jansen H."/>
            <person name="Zahm M."/>
            <person name="Klopp C."/>
            <person name="Cedric C."/>
            <person name="Louis A."/>
            <person name="Berthelot C."/>
            <person name="Parey E."/>
            <person name="Roest Crollius H."/>
            <person name="Montfort J."/>
            <person name="Robinson-Rechavi M."/>
            <person name="Bucao C."/>
            <person name="Bouchez O."/>
            <person name="Gislard M."/>
            <person name="Lluch J."/>
            <person name="Milhes M."/>
            <person name="Lampietro C."/>
            <person name="Lopez Roques C."/>
            <person name="Donnadieu C."/>
            <person name="Braasch I."/>
            <person name="Desvignes T."/>
            <person name="Postlethwait J."/>
            <person name="Bobe J."/>
            <person name="Guiguen Y."/>
            <person name="Dirks R."/>
        </authorList>
    </citation>
    <scope>NUCLEOTIDE SEQUENCE</scope>
    <source>
        <strain evidence="2">Tag_6206</strain>
        <tissue evidence="2">Liver</tissue>
    </source>
</reference>